<keyword evidence="1" id="KW-0269">Exonuclease</keyword>
<keyword evidence="1" id="KW-0378">Hydrolase</keyword>
<name>A0A146KKB0_9EUKA</name>
<organism evidence="1">
    <name type="scientific">Trepomonas sp. PC1</name>
    <dbReference type="NCBI Taxonomy" id="1076344"/>
    <lineage>
        <taxon>Eukaryota</taxon>
        <taxon>Metamonada</taxon>
        <taxon>Diplomonadida</taxon>
        <taxon>Hexamitidae</taxon>
        <taxon>Hexamitinae</taxon>
        <taxon>Trepomonas</taxon>
    </lineage>
</organism>
<sequence>MQTVEKCQLFNIIDEVSYQKWREFDLTKKQKYQELDIQMITFNVGEAKPENFFDVILRPDKKLYCITLQEVSMSAATILSSKCKETEQYVQFVQLQLPAHAIEFTQLGGLVLIIAYQPPVQLESFL</sequence>
<dbReference type="EMBL" id="GDID01000735">
    <property type="protein sequence ID" value="JAP95871.1"/>
    <property type="molecule type" value="Transcribed_RNA"/>
</dbReference>
<gene>
    <name evidence="1" type="ORF">TPC1_10986</name>
</gene>
<protein>
    <submittedName>
        <fullName evidence="1">Endonuclease/Exonuclease/phosphatase family protein</fullName>
    </submittedName>
</protein>
<proteinExistence type="predicted"/>
<accession>A0A146KKB0</accession>
<feature type="non-terminal residue" evidence="1">
    <location>
        <position position="126"/>
    </location>
</feature>
<reference evidence="1" key="1">
    <citation type="submission" date="2015-07" db="EMBL/GenBank/DDBJ databases">
        <title>Adaptation to a free-living lifestyle via gene acquisitions in the diplomonad Trepomonas sp. PC1.</title>
        <authorList>
            <person name="Xu F."/>
            <person name="Jerlstrom-Hultqvist J."/>
            <person name="Kolisko M."/>
            <person name="Simpson A.G.B."/>
            <person name="Roger A.J."/>
            <person name="Svard S.G."/>
            <person name="Andersson J.O."/>
        </authorList>
    </citation>
    <scope>NUCLEOTIDE SEQUENCE</scope>
    <source>
        <strain evidence="1">PC1</strain>
    </source>
</reference>
<evidence type="ECO:0000313" key="1">
    <source>
        <dbReference type="EMBL" id="JAP95871.1"/>
    </source>
</evidence>
<dbReference type="Gene3D" id="3.60.10.10">
    <property type="entry name" value="Endonuclease/exonuclease/phosphatase"/>
    <property type="match status" value="1"/>
</dbReference>
<dbReference type="InterPro" id="IPR036691">
    <property type="entry name" value="Endo/exonu/phosph_ase_sf"/>
</dbReference>
<keyword evidence="1" id="KW-0255">Endonuclease</keyword>
<keyword evidence="1" id="KW-0540">Nuclease</keyword>
<dbReference type="GO" id="GO:0004527">
    <property type="term" value="F:exonuclease activity"/>
    <property type="evidence" value="ECO:0007669"/>
    <property type="project" value="UniProtKB-KW"/>
</dbReference>
<dbReference type="GO" id="GO:0004519">
    <property type="term" value="F:endonuclease activity"/>
    <property type="evidence" value="ECO:0007669"/>
    <property type="project" value="UniProtKB-KW"/>
</dbReference>
<dbReference type="AlphaFoldDB" id="A0A146KKB0"/>